<dbReference type="RefSeq" id="WP_265767645.1">
    <property type="nucleotide sequence ID" value="NZ_JAGGJA010000017.1"/>
</dbReference>
<dbReference type="Proteomes" id="UP001207918">
    <property type="component" value="Unassembled WGS sequence"/>
</dbReference>
<evidence type="ECO:0000259" key="1">
    <source>
        <dbReference type="Pfam" id="PF14088"/>
    </source>
</evidence>
<sequence>MSTFGNLQQVDLREGWAHEAFDFTEWLVDPENLQMLSDEIGIEIAPIKPEAKTGRYSVDILAEEENTGRKLVIENQLEQTDHDHLGKLVTYASGHDAEYVVWIVKDANDEHRQALEWLNDHTGNELNFFLLRLELWQIDNSKPAVKFNTIVEPNEWTKTLREQTKSDNLSETKLMQLDFWQQFKSYCKEHNSRIGSRKAQARHWYSISIGSSEGHLTLTVNTRDQELGCELYIHDNKTWFDELHERKEEIEDKIGSKLVWQRLNSNKASRIKQAKGFDFEKQEQWPEYFKWLKEKADKFKQVFGT</sequence>
<gene>
    <name evidence="2" type="ORF">J6I44_18395</name>
</gene>
<dbReference type="InterPro" id="IPR025364">
    <property type="entry name" value="DUF4268"/>
</dbReference>
<dbReference type="InterPro" id="IPR011856">
    <property type="entry name" value="tRNA_endonuc-like_dom_sf"/>
</dbReference>
<organism evidence="2 3">
    <name type="scientific">Fodinibius salsisoli</name>
    <dbReference type="NCBI Taxonomy" id="2820877"/>
    <lineage>
        <taxon>Bacteria</taxon>
        <taxon>Pseudomonadati</taxon>
        <taxon>Balneolota</taxon>
        <taxon>Balneolia</taxon>
        <taxon>Balneolales</taxon>
        <taxon>Balneolaceae</taxon>
        <taxon>Fodinibius</taxon>
    </lineage>
</organism>
<feature type="domain" description="DUF4268" evidence="1">
    <location>
        <begin position="176"/>
        <end position="303"/>
    </location>
</feature>
<dbReference type="EMBL" id="JAGGJA010000017">
    <property type="protein sequence ID" value="MCW9708836.1"/>
    <property type="molecule type" value="Genomic_DNA"/>
</dbReference>
<dbReference type="Pfam" id="PF14088">
    <property type="entry name" value="DUF4268"/>
    <property type="match status" value="1"/>
</dbReference>
<reference evidence="2 3" key="1">
    <citation type="submission" date="2021-03" db="EMBL/GenBank/DDBJ databases">
        <title>Aliifodinibius sp. nov., a new bacterium isolated from saline soil.</title>
        <authorList>
            <person name="Galisteo C."/>
            <person name="De La Haba R."/>
            <person name="Sanchez-Porro C."/>
            <person name="Ventosa A."/>
        </authorList>
    </citation>
    <scope>NUCLEOTIDE SEQUENCE [LARGE SCALE GENOMIC DNA]</scope>
    <source>
        <strain evidence="2 3">1BSP15-2V2</strain>
    </source>
</reference>
<proteinExistence type="predicted"/>
<protein>
    <submittedName>
        <fullName evidence="2">DUF4268 domain-containing protein</fullName>
    </submittedName>
</protein>
<evidence type="ECO:0000313" key="3">
    <source>
        <dbReference type="Proteomes" id="UP001207918"/>
    </source>
</evidence>
<dbReference type="Gene3D" id="3.40.1350.10">
    <property type="match status" value="1"/>
</dbReference>
<accession>A0ABT3PSM2</accession>
<comment type="caution">
    <text evidence="2">The sequence shown here is derived from an EMBL/GenBank/DDBJ whole genome shotgun (WGS) entry which is preliminary data.</text>
</comment>
<evidence type="ECO:0000313" key="2">
    <source>
        <dbReference type="EMBL" id="MCW9708836.1"/>
    </source>
</evidence>
<name>A0ABT3PSM2_9BACT</name>
<keyword evidence="3" id="KW-1185">Reference proteome</keyword>